<dbReference type="OrthoDB" id="5362512at2759"/>
<dbReference type="AlphaFoldDB" id="Q0CZR0"/>
<dbReference type="RefSeq" id="XP_001210910.1">
    <property type="nucleotide sequence ID" value="XM_001210910.1"/>
</dbReference>
<reference evidence="4" key="1">
    <citation type="submission" date="2005-09" db="EMBL/GenBank/DDBJ databases">
        <title>Annotation of the Aspergillus terreus NIH2624 genome.</title>
        <authorList>
            <person name="Birren B.W."/>
            <person name="Lander E.S."/>
            <person name="Galagan J.E."/>
            <person name="Nusbaum C."/>
            <person name="Devon K."/>
            <person name="Henn M."/>
            <person name="Ma L.-J."/>
            <person name="Jaffe D.B."/>
            <person name="Butler J."/>
            <person name="Alvarez P."/>
            <person name="Gnerre S."/>
            <person name="Grabherr M."/>
            <person name="Kleber M."/>
            <person name="Mauceli E.W."/>
            <person name="Brockman W."/>
            <person name="Rounsley S."/>
            <person name="Young S.K."/>
            <person name="LaButti K."/>
            <person name="Pushparaj V."/>
            <person name="DeCaprio D."/>
            <person name="Crawford M."/>
            <person name="Koehrsen M."/>
            <person name="Engels R."/>
            <person name="Montgomery P."/>
            <person name="Pearson M."/>
            <person name="Howarth C."/>
            <person name="Larson L."/>
            <person name="Luoma S."/>
            <person name="White J."/>
            <person name="Alvarado L."/>
            <person name="Kodira C.D."/>
            <person name="Zeng Q."/>
            <person name="Oleary S."/>
            <person name="Yandava C."/>
            <person name="Denning D.W."/>
            <person name="Nierman W.C."/>
            <person name="Milne T."/>
            <person name="Madden K."/>
        </authorList>
    </citation>
    <scope>NUCLEOTIDE SEQUENCE [LARGE SCALE GENOMIC DNA]</scope>
    <source>
        <strain evidence="4">NIH 2624 / FGSC A1156</strain>
    </source>
</reference>
<dbReference type="EMBL" id="CH476594">
    <property type="protein sequence ID" value="EAU39470.1"/>
    <property type="molecule type" value="Genomic_DNA"/>
</dbReference>
<dbReference type="PANTHER" id="PTHR33112:SF12">
    <property type="entry name" value="HETEROKARYON INCOMPATIBILITY DOMAIN-CONTAINING PROTEIN"/>
    <property type="match status" value="1"/>
</dbReference>
<dbReference type="GeneID" id="4355585"/>
<name>Q0CZR0_ASPTN</name>
<feature type="domain" description="Heterokaryon incompatibility" evidence="2">
    <location>
        <begin position="236"/>
        <end position="407"/>
    </location>
</feature>
<dbReference type="eggNOG" id="ENOG502SJI9">
    <property type="taxonomic scope" value="Eukaryota"/>
</dbReference>
<evidence type="ECO:0000313" key="3">
    <source>
        <dbReference type="EMBL" id="EAU39470.1"/>
    </source>
</evidence>
<dbReference type="Pfam" id="PF06985">
    <property type="entry name" value="HET"/>
    <property type="match status" value="1"/>
</dbReference>
<organism evidence="3 4">
    <name type="scientific">Aspergillus terreus (strain NIH 2624 / FGSC A1156)</name>
    <dbReference type="NCBI Taxonomy" id="341663"/>
    <lineage>
        <taxon>Eukaryota</taxon>
        <taxon>Fungi</taxon>
        <taxon>Dikarya</taxon>
        <taxon>Ascomycota</taxon>
        <taxon>Pezizomycotina</taxon>
        <taxon>Eurotiomycetes</taxon>
        <taxon>Eurotiomycetidae</taxon>
        <taxon>Eurotiales</taxon>
        <taxon>Aspergillaceae</taxon>
        <taxon>Aspergillus</taxon>
        <taxon>Aspergillus subgen. Circumdati</taxon>
    </lineage>
</organism>
<accession>Q0CZR0</accession>
<sequence>MESMITVQGSLPYRLTTDERSLSSIPESAPLPNVCSSCDKLDLKTLVSQETKEIPIGLLSNYNNPSCRFCSLISQSIRQAWGTEWNIEHICATTPTPVRLYIRSRSPFSLRKNGRIQHPHPRLLLAIDLQPPSFQRNRAPIKEVDRVRNRFIIAEIEALTNSVPGQPLGGTLLPRREIGSHIDVELVRRWLDECKMHKHSRASINKNAHLFQKERPFRLIDVVDECLVLKSEVCEYVALSYVWGPIPTILSHREDGSGTVPILLCTKGNVAALGIHKSLSKPQQSPHGHWKIPRTVRDAMELTRLIGMRYLWVDTLCIVQDDPDDKARLIGRMDDVYDNATVTFIAAAGSVADAGLRGISPRNGHPVQPEKIVLSDGERINLSLCLTSLCDEVRRSNWNTRGWTFQEQCLSQRVLYFTAEEVYFNCSEVQRREGYDHGEKEGRLRDVQVRTGPPMWNSKLRKDPDPTPYHYLGDVVGRDEAQRYQTAVQDYTRKNLTFQEDIFNAFEGIFNRFKRSGPGSDLGIRQAQGIPIQFLYQGILWFPSNGAKRRSCGRTAEKFSSWSWTPWTGAIEFVFAESLWLSRNISHAVVKNSPMYPVIVHWYYGKTEQRYCSHNIWMDAGEDNTKAKHTTSSELTTAKSYLNARIGIDVDKLLSLSHTATEITMKLSSGDLGFFGPYMTSTEFHITDATTTGNVHRLKMGDHHGEFRFDCEDTDVDELVPIVAGETITRPSDTYSILLGLATQNSVSRRVGIGFIYYSKEQRATNIRLFSKTHITRRRSIHRTRRDKRPRKRGIPRKEHIRSSRCTYKIPRFVIPIPPGLFKRIDKRLLLCRGRASTHRAPRLAVRAQRRDQRAEPLFHIPDVRLAVRQGAAIGDKKVRVVDETFRRRGAGDVEAAAAANEDEVGDLGPLHSEDDLPHDFEEGHCVLSVEAIERFGEPGSGYGVEVHGAGGIGGVFPEALWVAGDAHYSVAALNELEAEMGSSESGRAYDPDCLYFGRHPGERVRLIIGKN</sequence>
<dbReference type="Proteomes" id="UP000007963">
    <property type="component" value="Unassembled WGS sequence"/>
</dbReference>
<dbReference type="VEuPathDB" id="FungiDB:ATEG_00824"/>
<evidence type="ECO:0000313" key="4">
    <source>
        <dbReference type="Proteomes" id="UP000007963"/>
    </source>
</evidence>
<protein>
    <recommendedName>
        <fullName evidence="2">Heterokaryon incompatibility domain-containing protein</fullName>
    </recommendedName>
</protein>
<dbReference type="PANTHER" id="PTHR33112">
    <property type="entry name" value="DOMAIN PROTEIN, PUTATIVE-RELATED"/>
    <property type="match status" value="1"/>
</dbReference>
<dbReference type="InterPro" id="IPR010730">
    <property type="entry name" value="HET"/>
</dbReference>
<proteinExistence type="predicted"/>
<evidence type="ECO:0000259" key="2">
    <source>
        <dbReference type="Pfam" id="PF06985"/>
    </source>
</evidence>
<feature type="compositionally biased region" description="Basic residues" evidence="1">
    <location>
        <begin position="779"/>
        <end position="795"/>
    </location>
</feature>
<feature type="region of interest" description="Disordered" evidence="1">
    <location>
        <begin position="779"/>
        <end position="801"/>
    </location>
</feature>
<dbReference type="HOGENOM" id="CLU_011690_0_0_1"/>
<gene>
    <name evidence="3" type="ORF">ATEG_00824</name>
</gene>
<dbReference type="OMA" id="WTFQEQC"/>
<evidence type="ECO:0000256" key="1">
    <source>
        <dbReference type="SAM" id="MobiDB-lite"/>
    </source>
</evidence>